<reference evidence="2 3" key="1">
    <citation type="submission" date="2015-09" db="EMBL/GenBank/DDBJ databases">
        <title>Host preference determinants of Valsa canker pathogens revealed by comparative genomics.</title>
        <authorList>
            <person name="Yin Z."/>
            <person name="Huang L."/>
        </authorList>
    </citation>
    <scope>NUCLEOTIDE SEQUENCE [LARGE SCALE GENOMIC DNA]</scope>
    <source>
        <strain evidence="2 3">YSFL</strain>
    </source>
</reference>
<gene>
    <name evidence="2" type="ORF">VSDG_07074</name>
</gene>
<feature type="region of interest" description="Disordered" evidence="1">
    <location>
        <begin position="1"/>
        <end position="44"/>
    </location>
</feature>
<dbReference type="STRING" id="252740.A0A423VUY3"/>
<feature type="region of interest" description="Disordered" evidence="1">
    <location>
        <begin position="261"/>
        <end position="319"/>
    </location>
</feature>
<dbReference type="EMBL" id="LJZO01000026">
    <property type="protein sequence ID" value="ROV94894.1"/>
    <property type="molecule type" value="Genomic_DNA"/>
</dbReference>
<sequence length="378" mass="41691">MAHSEGLSTEPLHKRKRDTDDNGQQPRDRIPQPPPPQSGNGAHINYLSRASSTRLNLIQGDGEVFSDVLSLIGEYEGVLSRHESLAGNLGAKLTGPRLVRAMEGLFEEPIRITRRDPYTSEPVAWLDVVQFAKSNPNEFNLMSSPDRGRYCTFYLKGNQVEITEDDWRLIMSGTLDRFNLAPPQPLEEDENSELATLEILELRLQVLIKRADEVARKARQLNYHLSGPCQGCTKKHAKCSWKGMMDEEVAWLKREAGSIGEATEAEEGGSGSGGRTPDHQPVSSNGPLAQPTRYGDRVDTRIAAPPNSNGDGVGTGDLRAHDRNIVDFGLREQRPSSPSHADHYRLSHMANVALGAETGEQHQHSQNAILRGTSAPRD</sequence>
<protein>
    <submittedName>
        <fullName evidence="2">Uncharacterized protein</fullName>
    </submittedName>
</protein>
<dbReference type="OrthoDB" id="5422841at2759"/>
<keyword evidence="3" id="KW-1185">Reference proteome</keyword>
<organism evidence="2 3">
    <name type="scientific">Cytospora chrysosperma</name>
    <name type="common">Cytospora canker fungus</name>
    <name type="synonym">Sphaeria chrysosperma</name>
    <dbReference type="NCBI Taxonomy" id="252740"/>
    <lineage>
        <taxon>Eukaryota</taxon>
        <taxon>Fungi</taxon>
        <taxon>Dikarya</taxon>
        <taxon>Ascomycota</taxon>
        <taxon>Pezizomycotina</taxon>
        <taxon>Sordariomycetes</taxon>
        <taxon>Sordariomycetidae</taxon>
        <taxon>Diaporthales</taxon>
        <taxon>Cytosporaceae</taxon>
        <taxon>Cytospora</taxon>
    </lineage>
</organism>
<accession>A0A423VUY3</accession>
<evidence type="ECO:0000313" key="3">
    <source>
        <dbReference type="Proteomes" id="UP000284375"/>
    </source>
</evidence>
<evidence type="ECO:0000313" key="2">
    <source>
        <dbReference type="EMBL" id="ROV94894.1"/>
    </source>
</evidence>
<evidence type="ECO:0000256" key="1">
    <source>
        <dbReference type="SAM" id="MobiDB-lite"/>
    </source>
</evidence>
<proteinExistence type="predicted"/>
<feature type="region of interest" description="Disordered" evidence="1">
    <location>
        <begin position="358"/>
        <end position="378"/>
    </location>
</feature>
<name>A0A423VUY3_CYTCH</name>
<dbReference type="Proteomes" id="UP000284375">
    <property type="component" value="Unassembled WGS sequence"/>
</dbReference>
<comment type="caution">
    <text evidence="2">The sequence shown here is derived from an EMBL/GenBank/DDBJ whole genome shotgun (WGS) entry which is preliminary data.</text>
</comment>
<dbReference type="AlphaFoldDB" id="A0A423VUY3"/>